<name>A0ABU8SEI1_9SPHN</name>
<evidence type="ECO:0000256" key="5">
    <source>
        <dbReference type="ARBA" id="ARBA00023136"/>
    </source>
</evidence>
<keyword evidence="10" id="KW-0808">Transferase</keyword>
<dbReference type="CDD" id="cd00130">
    <property type="entry name" value="PAS"/>
    <property type="match status" value="1"/>
</dbReference>
<dbReference type="InterPro" id="IPR000160">
    <property type="entry name" value="GGDEF_dom"/>
</dbReference>
<keyword evidence="11" id="KW-1185">Reference proteome</keyword>
<protein>
    <submittedName>
        <fullName evidence="10">Diguanylate cyclase</fullName>
        <ecNumber evidence="10">2.7.7.65</ecNumber>
    </submittedName>
</protein>
<dbReference type="NCBIfam" id="TIGR00229">
    <property type="entry name" value="sensory_box"/>
    <property type="match status" value="1"/>
</dbReference>
<evidence type="ECO:0000256" key="1">
    <source>
        <dbReference type="ARBA" id="ARBA00004651"/>
    </source>
</evidence>
<dbReference type="InterPro" id="IPR043128">
    <property type="entry name" value="Rev_trsase/Diguanyl_cyclase"/>
</dbReference>
<evidence type="ECO:0000259" key="8">
    <source>
        <dbReference type="PROSITE" id="PS50113"/>
    </source>
</evidence>
<dbReference type="InterPro" id="IPR001610">
    <property type="entry name" value="PAC"/>
</dbReference>
<keyword evidence="4 6" id="KW-1133">Transmembrane helix</keyword>
<evidence type="ECO:0000313" key="11">
    <source>
        <dbReference type="Proteomes" id="UP001379235"/>
    </source>
</evidence>
<dbReference type="SUPFAM" id="SSF55073">
    <property type="entry name" value="Nucleotide cyclase"/>
    <property type="match status" value="1"/>
</dbReference>
<feature type="domain" description="GGDEF" evidence="9">
    <location>
        <begin position="450"/>
        <end position="579"/>
    </location>
</feature>
<evidence type="ECO:0000256" key="4">
    <source>
        <dbReference type="ARBA" id="ARBA00022989"/>
    </source>
</evidence>
<dbReference type="NCBIfam" id="TIGR00254">
    <property type="entry name" value="GGDEF"/>
    <property type="match status" value="1"/>
</dbReference>
<feature type="transmembrane region" description="Helical" evidence="6">
    <location>
        <begin position="226"/>
        <end position="245"/>
    </location>
</feature>
<dbReference type="EC" id="2.7.7.65" evidence="10"/>
<dbReference type="Pfam" id="PF00989">
    <property type="entry name" value="PAS"/>
    <property type="match status" value="1"/>
</dbReference>
<accession>A0ABU8SEI1</accession>
<feature type="transmembrane region" description="Helical" evidence="6">
    <location>
        <begin position="109"/>
        <end position="137"/>
    </location>
</feature>
<dbReference type="PROSITE" id="PS50887">
    <property type="entry name" value="GGDEF"/>
    <property type="match status" value="1"/>
</dbReference>
<gene>
    <name evidence="10" type="ORF">WG900_20065</name>
</gene>
<dbReference type="InterPro" id="IPR000014">
    <property type="entry name" value="PAS"/>
</dbReference>
<evidence type="ECO:0000259" key="7">
    <source>
        <dbReference type="PROSITE" id="PS50112"/>
    </source>
</evidence>
<feature type="transmembrane region" description="Helical" evidence="6">
    <location>
        <begin position="188"/>
        <end position="220"/>
    </location>
</feature>
<dbReference type="Pfam" id="PF00990">
    <property type="entry name" value="GGDEF"/>
    <property type="match status" value="1"/>
</dbReference>
<dbReference type="PROSITE" id="PS50112">
    <property type="entry name" value="PAS"/>
    <property type="match status" value="1"/>
</dbReference>
<proteinExistence type="predicted"/>
<evidence type="ECO:0000259" key="9">
    <source>
        <dbReference type="PROSITE" id="PS50887"/>
    </source>
</evidence>
<evidence type="ECO:0000256" key="2">
    <source>
        <dbReference type="ARBA" id="ARBA00022475"/>
    </source>
</evidence>
<dbReference type="InterPro" id="IPR007895">
    <property type="entry name" value="MASE1"/>
</dbReference>
<feature type="transmembrane region" description="Helical" evidence="6">
    <location>
        <begin position="78"/>
        <end position="97"/>
    </location>
</feature>
<dbReference type="EMBL" id="JBBHJY010000022">
    <property type="protein sequence ID" value="MEJ6012200.1"/>
    <property type="molecule type" value="Genomic_DNA"/>
</dbReference>
<dbReference type="SMART" id="SM00086">
    <property type="entry name" value="PAC"/>
    <property type="match status" value="1"/>
</dbReference>
<feature type="domain" description="PAS" evidence="7">
    <location>
        <begin position="296"/>
        <end position="366"/>
    </location>
</feature>
<dbReference type="InterPro" id="IPR029787">
    <property type="entry name" value="Nucleotide_cyclase"/>
</dbReference>
<keyword evidence="3 6" id="KW-0812">Transmembrane</keyword>
<reference evidence="10 11" key="1">
    <citation type="submission" date="2024-03" db="EMBL/GenBank/DDBJ databases">
        <authorList>
            <person name="Jo J.-H."/>
        </authorList>
    </citation>
    <scope>NUCLEOTIDE SEQUENCE [LARGE SCALE GENOMIC DNA]</scope>
    <source>
        <strain evidence="10 11">AS3R-12</strain>
    </source>
</reference>
<organism evidence="10 11">
    <name type="scientific">Novosphingobium aquae</name>
    <dbReference type="NCBI Taxonomy" id="3133435"/>
    <lineage>
        <taxon>Bacteria</taxon>
        <taxon>Pseudomonadati</taxon>
        <taxon>Pseudomonadota</taxon>
        <taxon>Alphaproteobacteria</taxon>
        <taxon>Sphingomonadales</taxon>
        <taxon>Sphingomonadaceae</taxon>
        <taxon>Novosphingobium</taxon>
    </lineage>
</organism>
<dbReference type="Gene3D" id="3.30.450.20">
    <property type="entry name" value="PAS domain"/>
    <property type="match status" value="1"/>
</dbReference>
<dbReference type="Proteomes" id="UP001379235">
    <property type="component" value="Unassembled WGS sequence"/>
</dbReference>
<keyword evidence="5 6" id="KW-0472">Membrane</keyword>
<dbReference type="SMART" id="SM00091">
    <property type="entry name" value="PAS"/>
    <property type="match status" value="1"/>
</dbReference>
<dbReference type="InterPro" id="IPR035965">
    <property type="entry name" value="PAS-like_dom_sf"/>
</dbReference>
<dbReference type="GO" id="GO:0052621">
    <property type="term" value="F:diguanylate cyclase activity"/>
    <property type="evidence" value="ECO:0007669"/>
    <property type="project" value="UniProtKB-EC"/>
</dbReference>
<comment type="subcellular location">
    <subcellularLocation>
        <location evidence="1">Cell membrane</location>
        <topology evidence="1">Multi-pass membrane protein</topology>
    </subcellularLocation>
</comment>
<dbReference type="InterPro" id="IPR000700">
    <property type="entry name" value="PAS-assoc_C"/>
</dbReference>
<evidence type="ECO:0000256" key="6">
    <source>
        <dbReference type="SAM" id="Phobius"/>
    </source>
</evidence>
<dbReference type="PROSITE" id="PS50113">
    <property type="entry name" value="PAC"/>
    <property type="match status" value="1"/>
</dbReference>
<dbReference type="Gene3D" id="3.30.70.270">
    <property type="match status" value="1"/>
</dbReference>
<dbReference type="InterPro" id="IPR052155">
    <property type="entry name" value="Biofilm_reg_signaling"/>
</dbReference>
<comment type="caution">
    <text evidence="10">The sequence shown here is derived from an EMBL/GenBank/DDBJ whole genome shotgun (WGS) entry which is preliminary data.</text>
</comment>
<feature type="domain" description="PAC" evidence="8">
    <location>
        <begin position="370"/>
        <end position="422"/>
    </location>
</feature>
<sequence>MGRKTIMILIFGLAYFLSAAASIALTRFGGGVALVWVASALLTARLHCAPTKQWPTLLLIAGFASFLATGWFGLGWFAAGPLAVINVFEAALVAMLFRREGWRGSYTGSSMAAFLVVACIIGPAATALPGAFVATLATDTPFFGNLTNWLIGHSLGMLTFAPVFLHWMRGSIESWIRIAMRRNQVLDFALLLLVIASTWATFSQFSYPLLFIPVLALVVFVHRTGYPGAALGTALVAVIGGILTARGLGPVALIHGSPVAATQIFQIYLAATELTLLPVAASLTAQRDVTAKLKQSEERYRLVTENVTDIVMSLDRAGRFTYVSPSIRNYVALSPEALVGSSALDLIDPDFHAIARERHGQMLRSHGIPVVFEYIGITGDGRCRWFETCGRATVDEHGIPNGVVGTIRETTGRKLLESELSAAARTDMLTRLLNRRAFFDEASKVVTSRVGGCIALLDIDHFKAVNDSHGQAAGDWVLRELATAALEAIRVGDTLARVGGEEFALLLPGASIEQAEAICQRVLDAIASLQIDWRHDKVSVTTSAGIAAIDGSVDTAMQNADRALYKAKNSGRARLSLAA</sequence>
<dbReference type="Pfam" id="PF05231">
    <property type="entry name" value="MASE1"/>
    <property type="match status" value="1"/>
</dbReference>
<dbReference type="CDD" id="cd01949">
    <property type="entry name" value="GGDEF"/>
    <property type="match status" value="1"/>
</dbReference>
<feature type="transmembrane region" description="Helical" evidence="6">
    <location>
        <begin position="149"/>
        <end position="167"/>
    </location>
</feature>
<dbReference type="InterPro" id="IPR013767">
    <property type="entry name" value="PAS_fold"/>
</dbReference>
<evidence type="ECO:0000313" key="10">
    <source>
        <dbReference type="EMBL" id="MEJ6012200.1"/>
    </source>
</evidence>
<keyword evidence="2" id="KW-1003">Cell membrane</keyword>
<dbReference type="PANTHER" id="PTHR44757">
    <property type="entry name" value="DIGUANYLATE CYCLASE DGCP"/>
    <property type="match status" value="1"/>
</dbReference>
<dbReference type="RefSeq" id="WP_339970146.1">
    <property type="nucleotide sequence ID" value="NZ_JBBHJY010000022.1"/>
</dbReference>
<dbReference type="PANTHER" id="PTHR44757:SF2">
    <property type="entry name" value="BIOFILM ARCHITECTURE MAINTENANCE PROTEIN MBAA"/>
    <property type="match status" value="1"/>
</dbReference>
<evidence type="ECO:0000256" key="3">
    <source>
        <dbReference type="ARBA" id="ARBA00022692"/>
    </source>
</evidence>
<dbReference type="SUPFAM" id="SSF55785">
    <property type="entry name" value="PYP-like sensor domain (PAS domain)"/>
    <property type="match status" value="1"/>
</dbReference>
<keyword evidence="10" id="KW-0548">Nucleotidyltransferase</keyword>
<dbReference type="SMART" id="SM00267">
    <property type="entry name" value="GGDEF"/>
    <property type="match status" value="1"/>
</dbReference>